<proteinExistence type="inferred from homology"/>
<dbReference type="GO" id="GO:0006950">
    <property type="term" value="P:response to stress"/>
    <property type="evidence" value="ECO:0007669"/>
    <property type="project" value="UniProtKB-ARBA"/>
</dbReference>
<keyword evidence="4" id="KW-0449">Lipoprotein</keyword>
<dbReference type="Gene3D" id="2.40.128.20">
    <property type="match status" value="1"/>
</dbReference>
<dbReference type="InterPro" id="IPR047202">
    <property type="entry name" value="Lipocalin_Blc-like_dom"/>
</dbReference>
<dbReference type="PANTHER" id="PTHR10612:SF34">
    <property type="entry name" value="APOLIPOPROTEIN D"/>
    <property type="match status" value="1"/>
</dbReference>
<evidence type="ECO:0000256" key="2">
    <source>
        <dbReference type="PIRNR" id="PIRNR036893"/>
    </source>
</evidence>
<dbReference type="RefSeq" id="WP_091101869.1">
    <property type="nucleotide sequence ID" value="NZ_FNXE01000049.1"/>
</dbReference>
<dbReference type="InterPro" id="IPR002446">
    <property type="entry name" value="Lipocalin_bac"/>
</dbReference>
<evidence type="ECO:0000259" key="3">
    <source>
        <dbReference type="Pfam" id="PF08212"/>
    </source>
</evidence>
<gene>
    <name evidence="4" type="ORF">SAMN02927937_02574</name>
</gene>
<name>A0A1H6MBS9_9FLAO</name>
<dbReference type="AlphaFoldDB" id="A0A1H6MBS9"/>
<dbReference type="InterPro" id="IPR012674">
    <property type="entry name" value="Calycin"/>
</dbReference>
<reference evidence="4 5" key="1">
    <citation type="submission" date="2016-10" db="EMBL/GenBank/DDBJ databases">
        <authorList>
            <person name="de Groot N.N."/>
        </authorList>
    </citation>
    <scope>NUCLEOTIDE SEQUENCE [LARGE SCALE GENOMIC DNA]</scope>
    <source>
        <strain evidence="4 5">CGMCC 1.10825</strain>
    </source>
</reference>
<dbReference type="OrthoDB" id="594739at2"/>
<feature type="domain" description="Lipocalin/cytosolic fatty-acid binding" evidence="3">
    <location>
        <begin position="38"/>
        <end position="176"/>
    </location>
</feature>
<evidence type="ECO:0000313" key="5">
    <source>
        <dbReference type="Proteomes" id="UP000199634"/>
    </source>
</evidence>
<dbReference type="SUPFAM" id="SSF50814">
    <property type="entry name" value="Lipocalins"/>
    <property type="match status" value="1"/>
</dbReference>
<protein>
    <submittedName>
        <fullName evidence="4">Apolipoprotein D and lipocalin family protein</fullName>
    </submittedName>
</protein>
<dbReference type="EMBL" id="FNXE01000049">
    <property type="protein sequence ID" value="SEH98969.1"/>
    <property type="molecule type" value="Genomic_DNA"/>
</dbReference>
<dbReference type="PANTHER" id="PTHR10612">
    <property type="entry name" value="APOLIPOPROTEIN D"/>
    <property type="match status" value="1"/>
</dbReference>
<sequence length="178" mass="20680">MQKKKILLTAGAVGIGSLAYLAFQRKEKNNDVTVVTPFDINRYLGRWYEIARLDSRFEKNLSNTTAHYSLNKNNSVKVVNQGWNYIKEEWETAEGKAKPRIKNTGALKVSFWGPFYSEYNVVEILNDYQYALVFGKDTGYMWILSREKSIPDTVKQFFLLKAESFGYNTDKLVWPEHL</sequence>
<dbReference type="PRINTS" id="PR01171">
    <property type="entry name" value="BCTLIPOCALIN"/>
</dbReference>
<dbReference type="Proteomes" id="UP000199634">
    <property type="component" value="Unassembled WGS sequence"/>
</dbReference>
<dbReference type="PIRSF" id="PIRSF036893">
    <property type="entry name" value="Lipocalin_ApoD"/>
    <property type="match status" value="1"/>
</dbReference>
<evidence type="ECO:0000256" key="1">
    <source>
        <dbReference type="ARBA" id="ARBA00006889"/>
    </source>
</evidence>
<comment type="similarity">
    <text evidence="1 2">Belongs to the calycin superfamily. Lipocalin family.</text>
</comment>
<dbReference type="InterPro" id="IPR000566">
    <property type="entry name" value="Lipocln_cytosolic_FA-bd_dom"/>
</dbReference>
<keyword evidence="5" id="KW-1185">Reference proteome</keyword>
<dbReference type="CDD" id="cd19438">
    <property type="entry name" value="lipocalin_Blc-like"/>
    <property type="match status" value="1"/>
</dbReference>
<dbReference type="PROSITE" id="PS00213">
    <property type="entry name" value="LIPOCALIN"/>
    <property type="match status" value="1"/>
</dbReference>
<evidence type="ECO:0000313" key="4">
    <source>
        <dbReference type="EMBL" id="SEH98969.1"/>
    </source>
</evidence>
<dbReference type="InterPro" id="IPR022271">
    <property type="entry name" value="Lipocalin_ApoD"/>
</dbReference>
<dbReference type="InterPro" id="IPR022272">
    <property type="entry name" value="Lipocalin_CS"/>
</dbReference>
<organism evidence="4 5">
    <name type="scientific">Paenimyroides marinum</name>
    <dbReference type="NCBI Taxonomy" id="1159016"/>
    <lineage>
        <taxon>Bacteria</taxon>
        <taxon>Pseudomonadati</taxon>
        <taxon>Bacteroidota</taxon>
        <taxon>Flavobacteriia</taxon>
        <taxon>Flavobacteriales</taxon>
        <taxon>Flavobacteriaceae</taxon>
        <taxon>Paenimyroides</taxon>
    </lineage>
</organism>
<dbReference type="Pfam" id="PF08212">
    <property type="entry name" value="Lipocalin_2"/>
    <property type="match status" value="1"/>
</dbReference>
<accession>A0A1H6MBS9</accession>